<dbReference type="Proteomes" id="UP001139179">
    <property type="component" value="Unassembled WGS sequence"/>
</dbReference>
<keyword evidence="1" id="KW-0472">Membrane</keyword>
<evidence type="ECO:0000256" key="1">
    <source>
        <dbReference type="SAM" id="Phobius"/>
    </source>
</evidence>
<reference evidence="2" key="1">
    <citation type="submission" date="2022-05" db="EMBL/GenBank/DDBJ databases">
        <title>Comparative Genomics of Spacecraft Associated Microbes.</title>
        <authorList>
            <person name="Tran M.T."/>
            <person name="Wright A."/>
            <person name="Seuylemezian A."/>
            <person name="Eisen J."/>
            <person name="Coil D."/>
        </authorList>
    </citation>
    <scope>NUCLEOTIDE SEQUENCE</scope>
    <source>
        <strain evidence="2">214.1.1</strain>
    </source>
</reference>
<protein>
    <submittedName>
        <fullName evidence="2">Uncharacterized protein</fullName>
    </submittedName>
</protein>
<feature type="transmembrane region" description="Helical" evidence="1">
    <location>
        <begin position="7"/>
        <end position="24"/>
    </location>
</feature>
<evidence type="ECO:0000313" key="3">
    <source>
        <dbReference type="Proteomes" id="UP001139179"/>
    </source>
</evidence>
<dbReference type="EMBL" id="JAMBOL010000017">
    <property type="protein sequence ID" value="MCM3715593.1"/>
    <property type="molecule type" value="Genomic_DNA"/>
</dbReference>
<keyword evidence="3" id="KW-1185">Reference proteome</keyword>
<gene>
    <name evidence="2" type="ORF">M3202_16120</name>
</gene>
<keyword evidence="1" id="KW-1133">Transmembrane helix</keyword>
<organism evidence="2 3">
    <name type="scientific">Halalkalibacter oceani</name>
    <dbReference type="NCBI Taxonomy" id="1653776"/>
    <lineage>
        <taxon>Bacteria</taxon>
        <taxon>Bacillati</taxon>
        <taxon>Bacillota</taxon>
        <taxon>Bacilli</taxon>
        <taxon>Bacillales</taxon>
        <taxon>Bacillaceae</taxon>
        <taxon>Halalkalibacter</taxon>
    </lineage>
</organism>
<proteinExistence type="predicted"/>
<keyword evidence="1" id="KW-0812">Transmembrane</keyword>
<sequence>MKYFRLISGLFLMIVSFYFFLLALMNLVPIILAGPLLFLSIVWTLSPLAAYKRFKGFRP</sequence>
<comment type="caution">
    <text evidence="2">The sequence shown here is derived from an EMBL/GenBank/DDBJ whole genome shotgun (WGS) entry which is preliminary data.</text>
</comment>
<feature type="transmembrane region" description="Helical" evidence="1">
    <location>
        <begin position="30"/>
        <end position="51"/>
    </location>
</feature>
<dbReference type="AlphaFoldDB" id="A0A9X2DSC7"/>
<name>A0A9X2DSC7_9BACI</name>
<evidence type="ECO:0000313" key="2">
    <source>
        <dbReference type="EMBL" id="MCM3715593.1"/>
    </source>
</evidence>
<dbReference type="RefSeq" id="WP_251224326.1">
    <property type="nucleotide sequence ID" value="NZ_JAMBOL010000017.1"/>
</dbReference>
<accession>A0A9X2DSC7</accession>